<feature type="coiled-coil region" evidence="1">
    <location>
        <begin position="15"/>
        <end position="42"/>
    </location>
</feature>
<protein>
    <submittedName>
        <fullName evidence="3">ESCRT-III subunit protein did4</fullName>
    </submittedName>
</protein>
<feature type="region of interest" description="Disordered" evidence="2">
    <location>
        <begin position="184"/>
        <end position="205"/>
    </location>
</feature>
<keyword evidence="4" id="KW-1185">Reference proteome</keyword>
<dbReference type="Proteomes" id="UP000780801">
    <property type="component" value="Unassembled WGS sequence"/>
</dbReference>
<dbReference type="EMBL" id="JAABOA010000047">
    <property type="protein sequence ID" value="KAF9586299.1"/>
    <property type="molecule type" value="Genomic_DNA"/>
</dbReference>
<dbReference type="GO" id="GO:0007034">
    <property type="term" value="P:vacuolar transport"/>
    <property type="evidence" value="ECO:0007669"/>
    <property type="project" value="InterPro"/>
</dbReference>
<evidence type="ECO:0000313" key="3">
    <source>
        <dbReference type="EMBL" id="KAF9586299.1"/>
    </source>
</evidence>
<sequence length="221" mass="25075">MMNFLFGRQTPAEALRAHQRALNKAQRELDRERTKLETQEKKLILDIKKSAKAGQMNAAKVMAKDLVRTRRYIQKFYQMKTQLQAVGLRIQGLRSNQQMAEAMKGATRAMGAMNRNMNLPQIQKIMMEFEKESEIMDMKEEMMSDTIDEAMEEEEDEAEEDAIVNQVLDEIGITVNGILSDVPGEGFKSASSAGKERIAQAEGMAEDDAALQARLDNLRRE</sequence>
<evidence type="ECO:0000256" key="1">
    <source>
        <dbReference type="SAM" id="Coils"/>
    </source>
</evidence>
<dbReference type="OrthoDB" id="10252926at2759"/>
<dbReference type="InterPro" id="IPR005024">
    <property type="entry name" value="Snf7_fam"/>
</dbReference>
<dbReference type="PANTHER" id="PTHR10476">
    <property type="entry name" value="CHARGED MULTIVESICULAR BODY PROTEIN"/>
    <property type="match status" value="1"/>
</dbReference>
<dbReference type="Pfam" id="PF03357">
    <property type="entry name" value="Snf7"/>
    <property type="match status" value="1"/>
</dbReference>
<dbReference type="Gene3D" id="6.10.140.1230">
    <property type="match status" value="1"/>
</dbReference>
<comment type="caution">
    <text evidence="3">The sequence shown here is derived from an EMBL/GenBank/DDBJ whole genome shotgun (WGS) entry which is preliminary data.</text>
</comment>
<gene>
    <name evidence="3" type="primary">DID4</name>
    <name evidence="3" type="ORF">BGW38_007184</name>
</gene>
<accession>A0A9P6KI15</accession>
<organism evidence="3 4">
    <name type="scientific">Lunasporangiospora selenospora</name>
    <dbReference type="NCBI Taxonomy" id="979761"/>
    <lineage>
        <taxon>Eukaryota</taxon>
        <taxon>Fungi</taxon>
        <taxon>Fungi incertae sedis</taxon>
        <taxon>Mucoromycota</taxon>
        <taxon>Mortierellomycotina</taxon>
        <taxon>Mortierellomycetes</taxon>
        <taxon>Mortierellales</taxon>
        <taxon>Mortierellaceae</taxon>
        <taxon>Lunasporangiospora</taxon>
    </lineage>
</organism>
<name>A0A9P6KI15_9FUNG</name>
<reference evidence="3" key="1">
    <citation type="journal article" date="2020" name="Fungal Divers.">
        <title>Resolving the Mortierellaceae phylogeny through synthesis of multi-gene phylogenetics and phylogenomics.</title>
        <authorList>
            <person name="Vandepol N."/>
            <person name="Liber J."/>
            <person name="Desiro A."/>
            <person name="Na H."/>
            <person name="Kennedy M."/>
            <person name="Barry K."/>
            <person name="Grigoriev I.V."/>
            <person name="Miller A.N."/>
            <person name="O'Donnell K."/>
            <person name="Stajich J.E."/>
            <person name="Bonito G."/>
        </authorList>
    </citation>
    <scope>NUCLEOTIDE SEQUENCE</scope>
    <source>
        <strain evidence="3">KOD1015</strain>
    </source>
</reference>
<evidence type="ECO:0000256" key="2">
    <source>
        <dbReference type="SAM" id="MobiDB-lite"/>
    </source>
</evidence>
<keyword evidence="1" id="KW-0175">Coiled coil</keyword>
<evidence type="ECO:0000313" key="4">
    <source>
        <dbReference type="Proteomes" id="UP000780801"/>
    </source>
</evidence>
<proteinExistence type="predicted"/>
<dbReference type="AlphaFoldDB" id="A0A9P6KI15"/>